<dbReference type="InterPro" id="IPR000223">
    <property type="entry name" value="Pept_S26A_signal_pept_1"/>
</dbReference>
<dbReference type="GO" id="GO:0016020">
    <property type="term" value="C:membrane"/>
    <property type="evidence" value="ECO:0007669"/>
    <property type="project" value="UniProtKB-SubCell"/>
</dbReference>
<keyword evidence="6" id="KW-0472">Membrane</keyword>
<dbReference type="InterPro" id="IPR019757">
    <property type="entry name" value="Pept_S26A_signal_pept_1_Lys-AS"/>
</dbReference>
<keyword evidence="4 6" id="KW-0378">Hydrolase</keyword>
<dbReference type="InterPro" id="IPR019758">
    <property type="entry name" value="Pept_S26A_signal_pept_1_CS"/>
</dbReference>
<comment type="catalytic activity">
    <reaction evidence="1 6">
        <text>Cleavage of hydrophobic, N-terminal signal or leader sequences from secreted and periplasmic proteins.</text>
        <dbReference type="EC" id="3.4.21.89"/>
    </reaction>
</comment>
<protein>
    <recommendedName>
        <fullName evidence="3 6">Signal peptidase I</fullName>
        <ecNumber evidence="3 6">3.4.21.89</ecNumber>
    </recommendedName>
</protein>
<gene>
    <name evidence="8" type="primary">lepB</name>
    <name evidence="8" type="ORF">COX34_00445</name>
</gene>
<dbReference type="CDD" id="cd06530">
    <property type="entry name" value="S26_SPase_I"/>
    <property type="match status" value="1"/>
</dbReference>
<evidence type="ECO:0000256" key="2">
    <source>
        <dbReference type="ARBA" id="ARBA00009370"/>
    </source>
</evidence>
<dbReference type="AlphaFoldDB" id="A0A2G9Z0V2"/>
<dbReference type="EC" id="3.4.21.89" evidence="3 6"/>
<comment type="similarity">
    <text evidence="2 6">Belongs to the peptidase S26 family.</text>
</comment>
<comment type="caution">
    <text evidence="8">The sequence shown here is derived from an EMBL/GenBank/DDBJ whole genome shotgun (WGS) entry which is preliminary data.</text>
</comment>
<dbReference type="GO" id="GO:0006465">
    <property type="term" value="P:signal peptide processing"/>
    <property type="evidence" value="ECO:0007669"/>
    <property type="project" value="InterPro"/>
</dbReference>
<feature type="domain" description="Peptidase S26" evidence="7">
    <location>
        <begin position="9"/>
        <end position="164"/>
    </location>
</feature>
<keyword evidence="6" id="KW-0812">Transmembrane</keyword>
<dbReference type="Gene3D" id="2.10.109.10">
    <property type="entry name" value="Umud Fragment, subunit A"/>
    <property type="match status" value="1"/>
</dbReference>
<evidence type="ECO:0000256" key="3">
    <source>
        <dbReference type="ARBA" id="ARBA00013208"/>
    </source>
</evidence>
<feature type="transmembrane region" description="Helical" evidence="6">
    <location>
        <begin position="12"/>
        <end position="30"/>
    </location>
</feature>
<keyword evidence="6" id="KW-1133">Transmembrane helix</keyword>
<dbReference type="PRINTS" id="PR00727">
    <property type="entry name" value="LEADERPTASE"/>
</dbReference>
<organism evidence="8 9">
    <name type="scientific">Candidatus Nealsonbacteria bacterium CG23_combo_of_CG06-09_8_20_14_all_36_12</name>
    <dbReference type="NCBI Taxonomy" id="1974718"/>
    <lineage>
        <taxon>Bacteria</taxon>
        <taxon>Candidatus Nealsoniibacteriota</taxon>
    </lineage>
</organism>
<evidence type="ECO:0000313" key="8">
    <source>
        <dbReference type="EMBL" id="PIP25114.1"/>
    </source>
</evidence>
<reference evidence="8 9" key="1">
    <citation type="submission" date="2017-09" db="EMBL/GenBank/DDBJ databases">
        <title>Depth-based differentiation of microbial function through sediment-hosted aquifers and enrichment of novel symbionts in the deep terrestrial subsurface.</title>
        <authorList>
            <person name="Probst A.J."/>
            <person name="Ladd B."/>
            <person name="Jarett J.K."/>
            <person name="Geller-Mcgrath D.E."/>
            <person name="Sieber C.M."/>
            <person name="Emerson J.B."/>
            <person name="Anantharaman K."/>
            <person name="Thomas B.C."/>
            <person name="Malmstrom R."/>
            <person name="Stieglmeier M."/>
            <person name="Klingl A."/>
            <person name="Woyke T."/>
            <person name="Ryan C.M."/>
            <person name="Banfield J.F."/>
        </authorList>
    </citation>
    <scope>NUCLEOTIDE SEQUENCE [LARGE SCALE GENOMIC DNA]</scope>
    <source>
        <strain evidence="8">CG23_combo_of_CG06-09_8_20_14_all_36_12</strain>
    </source>
</reference>
<feature type="active site" evidence="5">
    <location>
        <position position="82"/>
    </location>
</feature>
<dbReference type="InterPro" id="IPR036286">
    <property type="entry name" value="LexA/Signal_pep-like_sf"/>
</dbReference>
<evidence type="ECO:0000313" key="9">
    <source>
        <dbReference type="Proteomes" id="UP000228681"/>
    </source>
</evidence>
<comment type="subcellular location">
    <subcellularLocation>
        <location evidence="6">Membrane</location>
        <topology evidence="6">Single-pass type II membrane protein</topology>
    </subcellularLocation>
</comment>
<dbReference type="PROSITE" id="PS00760">
    <property type="entry name" value="SPASE_I_2"/>
    <property type="match status" value="1"/>
</dbReference>
<dbReference type="NCBIfam" id="TIGR02227">
    <property type="entry name" value="sigpep_I_bact"/>
    <property type="match status" value="1"/>
</dbReference>
<dbReference type="Pfam" id="PF10502">
    <property type="entry name" value="Peptidase_S26"/>
    <property type="match status" value="1"/>
</dbReference>
<dbReference type="GO" id="GO:0009003">
    <property type="term" value="F:signal peptidase activity"/>
    <property type="evidence" value="ECO:0007669"/>
    <property type="project" value="UniProtKB-EC"/>
</dbReference>
<proteinExistence type="inferred from homology"/>
<evidence type="ECO:0000256" key="5">
    <source>
        <dbReference type="PIRSR" id="PIRSR600223-1"/>
    </source>
</evidence>
<dbReference type="EMBL" id="PCRS01000007">
    <property type="protein sequence ID" value="PIP25114.1"/>
    <property type="molecule type" value="Genomic_DNA"/>
</dbReference>
<dbReference type="PANTHER" id="PTHR43390:SF1">
    <property type="entry name" value="CHLOROPLAST PROCESSING PEPTIDASE"/>
    <property type="match status" value="1"/>
</dbReference>
<feature type="active site" evidence="5">
    <location>
        <position position="39"/>
    </location>
</feature>
<evidence type="ECO:0000256" key="1">
    <source>
        <dbReference type="ARBA" id="ARBA00000677"/>
    </source>
</evidence>
<dbReference type="PANTHER" id="PTHR43390">
    <property type="entry name" value="SIGNAL PEPTIDASE I"/>
    <property type="match status" value="1"/>
</dbReference>
<name>A0A2G9Z0V2_9BACT</name>
<dbReference type="SUPFAM" id="SSF51306">
    <property type="entry name" value="LexA/Signal peptidase"/>
    <property type="match status" value="1"/>
</dbReference>
<sequence>MKNFLSFIWETLKIVIIALVIVVPIRYFLFQPFFIKGASMEPNFDDGQYLIIDELSYRFREPQRGEVVVFKYPHDLSQRYIKRIIGLPGETIEIKERKVLISGEILDESSYLPEGITTPDLAKITLGEEEYFVLGDNRLASSDSRRWGALPKENIVGRAYLRAWPFATLAKFEAPAY</sequence>
<evidence type="ECO:0000256" key="4">
    <source>
        <dbReference type="ARBA" id="ARBA00022801"/>
    </source>
</evidence>
<keyword evidence="6" id="KW-0645">Protease</keyword>
<dbReference type="InterPro" id="IPR019533">
    <property type="entry name" value="Peptidase_S26"/>
</dbReference>
<dbReference type="Proteomes" id="UP000228681">
    <property type="component" value="Unassembled WGS sequence"/>
</dbReference>
<evidence type="ECO:0000259" key="7">
    <source>
        <dbReference type="Pfam" id="PF10502"/>
    </source>
</evidence>
<evidence type="ECO:0000256" key="6">
    <source>
        <dbReference type="RuleBase" id="RU362042"/>
    </source>
</evidence>
<dbReference type="PROSITE" id="PS00761">
    <property type="entry name" value="SPASE_I_3"/>
    <property type="match status" value="1"/>
</dbReference>
<accession>A0A2G9Z0V2</accession>
<dbReference type="GO" id="GO:0004252">
    <property type="term" value="F:serine-type endopeptidase activity"/>
    <property type="evidence" value="ECO:0007669"/>
    <property type="project" value="InterPro"/>
</dbReference>